<reference evidence="2 3" key="1">
    <citation type="journal article" date="2001" name="Nucleic Acids Res.">
        <title>The complete genome sequence of the murine respiratory pathogen Mycoplasma pulmonis.</title>
        <authorList>
            <person name="Chambaud I."/>
            <person name="Heilig R."/>
            <person name="Ferris S."/>
            <person name="Barbe V."/>
            <person name="Samson D."/>
            <person name="Galisson F."/>
            <person name="Moszer I."/>
            <person name="Dybvig K."/>
            <person name="Wroblewski H."/>
            <person name="Viari A."/>
            <person name="Rocha E.P.C."/>
            <person name="Blanchard A."/>
        </authorList>
    </citation>
    <scope>NUCLEOTIDE SEQUENCE [LARGE SCALE GENOMIC DNA]</scope>
    <source>
        <strain evidence="2 3">UAB CTIP</strain>
    </source>
</reference>
<proteinExistence type="predicted"/>
<dbReference type="InterPro" id="IPR024529">
    <property type="entry name" value="ECF_trnsprt_substrate-spec"/>
</dbReference>
<feature type="transmembrane region" description="Helical" evidence="1">
    <location>
        <begin position="96"/>
        <end position="119"/>
    </location>
</feature>
<evidence type="ECO:0000313" key="2">
    <source>
        <dbReference type="EMBL" id="CAC13428.1"/>
    </source>
</evidence>
<protein>
    <recommendedName>
        <fullName evidence="4">ECF transporter S component</fullName>
    </recommendedName>
</protein>
<dbReference type="Pfam" id="PF12822">
    <property type="entry name" value="ECF_trnsprt"/>
    <property type="match status" value="1"/>
</dbReference>
<evidence type="ECO:0000256" key="1">
    <source>
        <dbReference type="SAM" id="Phobius"/>
    </source>
</evidence>
<feature type="transmembrane region" description="Helical" evidence="1">
    <location>
        <begin position="222"/>
        <end position="240"/>
    </location>
</feature>
<feature type="transmembrane region" description="Helical" evidence="1">
    <location>
        <begin position="179"/>
        <end position="202"/>
    </location>
</feature>
<feature type="transmembrane region" description="Helical" evidence="1">
    <location>
        <begin position="252"/>
        <end position="274"/>
    </location>
</feature>
<dbReference type="AlphaFoldDB" id="Q98QV6"/>
<dbReference type="PIR" id="G90543">
    <property type="entry name" value="G90543"/>
</dbReference>
<dbReference type="GO" id="GO:0022857">
    <property type="term" value="F:transmembrane transporter activity"/>
    <property type="evidence" value="ECO:0007669"/>
    <property type="project" value="InterPro"/>
</dbReference>
<evidence type="ECO:0008006" key="4">
    <source>
        <dbReference type="Google" id="ProtNLM"/>
    </source>
</evidence>
<dbReference type="eggNOG" id="COG4720">
    <property type="taxonomic scope" value="Bacteria"/>
</dbReference>
<keyword evidence="1" id="KW-0812">Transmembrane</keyword>
<dbReference type="EMBL" id="AL445563">
    <property type="protein sequence ID" value="CAC13428.1"/>
    <property type="molecule type" value="Genomic_DNA"/>
</dbReference>
<dbReference type="HOGENOM" id="CLU_071807_0_0_14"/>
<feature type="transmembrane region" description="Helical" evidence="1">
    <location>
        <begin position="294"/>
        <end position="316"/>
    </location>
</feature>
<organism evidence="3">
    <name type="scientific">Mycoplasmopsis pulmonis (strain UAB CTIP)</name>
    <name type="common">Mycoplasma pulmonis</name>
    <dbReference type="NCBI Taxonomy" id="272635"/>
    <lineage>
        <taxon>Bacteria</taxon>
        <taxon>Bacillati</taxon>
        <taxon>Mycoplasmatota</taxon>
        <taxon>Mycoplasmoidales</taxon>
        <taxon>Metamycoplasmataceae</taxon>
        <taxon>Mycoplasmopsis</taxon>
    </lineage>
</organism>
<keyword evidence="1" id="KW-1133">Transmembrane helix</keyword>
<keyword evidence="3" id="KW-1185">Reference proteome</keyword>
<dbReference type="STRING" id="272635.gene:17576845"/>
<dbReference type="Gene3D" id="1.10.1760.20">
    <property type="match status" value="1"/>
</dbReference>
<evidence type="ECO:0000313" key="3">
    <source>
        <dbReference type="Proteomes" id="UP000000528"/>
    </source>
</evidence>
<name>Q98QV6_MYCPU</name>
<feature type="transmembrane region" description="Helical" evidence="1">
    <location>
        <begin position="66"/>
        <end position="90"/>
    </location>
</feature>
<dbReference type="BioCyc" id="MPUL272635:G1GT6-256-MONOMER"/>
<sequence length="324" mass="37375">MLNYKLRLRKPLVVFKKYWTIKKITFVSILIAISVVFAILGATIIPITSLPTYKISFTGLPVKISGYIFGPIIGLFVGLLTDLISILFLPSYYHPYYTLASGINGFIPGIVGVMFFKFFKVFFNPRRKEFSLDSKIEKEKKLYEKSNFTNQKLAKKIELLTQRKEKLTKANTDKRVDSFLTFVFMIAGAFFIVITILFNYVLIFNILSKKQIADSFLRKPEYLMLLASSGFILMFFYVIISKFFLKSEKYYTIIPIVVFSALLEFANVNVISLADEASLNISYVTAMFNHIITAPIKIWVNLVVVYYSYKIIIFLINKNSKNSW</sequence>
<keyword evidence="1" id="KW-0472">Membrane</keyword>
<dbReference type="Proteomes" id="UP000000528">
    <property type="component" value="Chromosome"/>
</dbReference>
<gene>
    <name evidence="2" type="ordered locus">MYPU_2550</name>
</gene>
<dbReference type="RefSeq" id="WP_010925059.1">
    <property type="nucleotide sequence ID" value="NC_002771.1"/>
</dbReference>
<feature type="transmembrane region" description="Helical" evidence="1">
    <location>
        <begin position="24"/>
        <end position="45"/>
    </location>
</feature>
<dbReference type="KEGG" id="mpu:MYPU_2550"/>
<accession>Q98QV6</accession>